<reference evidence="3 4" key="1">
    <citation type="submission" date="2023-10" db="EMBL/GenBank/DDBJ databases">
        <title>Bacteria for the degradation of biodegradable plastic PBAT(Polybutylene adipate terephthalate).</title>
        <authorList>
            <person name="Weon H.-Y."/>
            <person name="Yeon J."/>
        </authorList>
    </citation>
    <scope>NUCLEOTIDE SEQUENCE [LARGE SCALE GENOMIC DNA]</scope>
    <source>
        <strain evidence="3 4">SBD 7-3</strain>
    </source>
</reference>
<organism evidence="3 4">
    <name type="scientific">Piscinibacter gummiphilus</name>
    <dbReference type="NCBI Taxonomy" id="946333"/>
    <lineage>
        <taxon>Bacteria</taxon>
        <taxon>Pseudomonadati</taxon>
        <taxon>Pseudomonadota</taxon>
        <taxon>Betaproteobacteria</taxon>
        <taxon>Burkholderiales</taxon>
        <taxon>Sphaerotilaceae</taxon>
        <taxon>Piscinibacter</taxon>
    </lineage>
</organism>
<sequence length="300" mass="32746">MSRRAWRAWFVATALAVAGVGSQAADAAADAAEPEAAPPAATAQAPVKNLKPLWELGLGASGLRLPDYRGSRVSHNYLLPLPYVIYRGTWLRSDRDGTRAMLFDSPRIKLDVSFGAAAPSRGDNPDREGMPDLPGNVEVGPSLNITLDQEVRKRWTLDLRLPLRGVVTLEGSPRYGGATFSPNLNFDLKDPTHGWNVGFLTGPLFANRRYHEQYYQVDAAYARPGRPAYQAEGGYAGWQTIASTSKRFGHTWFGAFARLENLNGAVYADSPLVKRNSSLTVGFGVSWILATSGTMVESRY</sequence>
<dbReference type="Pfam" id="PF06629">
    <property type="entry name" value="MipA"/>
    <property type="match status" value="1"/>
</dbReference>
<gene>
    <name evidence="3" type="ORF">RXV79_02800</name>
</gene>
<evidence type="ECO:0000313" key="3">
    <source>
        <dbReference type="EMBL" id="WOB08992.1"/>
    </source>
</evidence>
<keyword evidence="4" id="KW-1185">Reference proteome</keyword>
<feature type="region of interest" description="Disordered" evidence="1">
    <location>
        <begin position="116"/>
        <end position="136"/>
    </location>
</feature>
<dbReference type="Proteomes" id="UP001303946">
    <property type="component" value="Chromosome"/>
</dbReference>
<evidence type="ECO:0000256" key="2">
    <source>
        <dbReference type="SAM" id="SignalP"/>
    </source>
</evidence>
<evidence type="ECO:0000256" key="1">
    <source>
        <dbReference type="SAM" id="MobiDB-lite"/>
    </source>
</evidence>
<proteinExistence type="predicted"/>
<keyword evidence="2" id="KW-0732">Signal</keyword>
<name>A0ABZ0CVH3_9BURK</name>
<dbReference type="RefSeq" id="WP_316701935.1">
    <property type="nucleotide sequence ID" value="NZ_CP136336.1"/>
</dbReference>
<accession>A0ABZ0CVH3</accession>
<feature type="chain" id="PRO_5046527448" evidence="2">
    <location>
        <begin position="28"/>
        <end position="300"/>
    </location>
</feature>
<evidence type="ECO:0000313" key="4">
    <source>
        <dbReference type="Proteomes" id="UP001303946"/>
    </source>
</evidence>
<protein>
    <submittedName>
        <fullName evidence="3">MipA/OmpV family protein</fullName>
    </submittedName>
</protein>
<dbReference type="EMBL" id="CP136336">
    <property type="protein sequence ID" value="WOB08992.1"/>
    <property type="molecule type" value="Genomic_DNA"/>
</dbReference>
<feature type="signal peptide" evidence="2">
    <location>
        <begin position="1"/>
        <end position="27"/>
    </location>
</feature>
<dbReference type="InterPro" id="IPR010583">
    <property type="entry name" value="MipA"/>
</dbReference>